<protein>
    <recommendedName>
        <fullName evidence="1">Polynucleotide kinase PNKP phosphatase domain-containing protein</fullName>
    </recommendedName>
</protein>
<proteinExistence type="predicted"/>
<comment type="caution">
    <text evidence="2">The sequence shown here is derived from an EMBL/GenBank/DDBJ whole genome shotgun (WGS) entry which is preliminary data.</text>
</comment>
<dbReference type="InterPro" id="IPR056782">
    <property type="entry name" value="HAD_PNKP"/>
</dbReference>
<name>A0A1T3NNY6_9ACTN</name>
<gene>
    <name evidence="2" type="ORF">B4N89_38530</name>
</gene>
<accession>A0A1T3NNY6</accession>
<sequence>MVVEAFVISRPLAVFDLDGTVADTRHRLHFVEARPRDWDAFFAAAAQDAPLAEGAELARTSAETHEVVYVTGRPERCRRDTVDWLDRHGLPAGRLLMRAERDRRPARVAKPELLRKLARGRTVAMVVDDDALVCEAYRAAGFRVVHADWMPSSQALRQAQNGAGRT</sequence>
<keyword evidence="3" id="KW-1185">Reference proteome</keyword>
<feature type="domain" description="Polynucleotide kinase PNKP phosphatase" evidence="1">
    <location>
        <begin position="14"/>
        <end position="145"/>
    </location>
</feature>
<dbReference type="Gene3D" id="3.40.50.1000">
    <property type="entry name" value="HAD superfamily/HAD-like"/>
    <property type="match status" value="1"/>
</dbReference>
<dbReference type="AlphaFoldDB" id="A0A1T3NNY6"/>
<dbReference type="STRING" id="159449.B4N89_38530"/>
<dbReference type="Proteomes" id="UP000190037">
    <property type="component" value="Unassembled WGS sequence"/>
</dbReference>
<dbReference type="InterPro" id="IPR023214">
    <property type="entry name" value="HAD_sf"/>
</dbReference>
<evidence type="ECO:0000313" key="2">
    <source>
        <dbReference type="EMBL" id="OPC78504.1"/>
    </source>
</evidence>
<dbReference type="EMBL" id="MWQN01000003">
    <property type="protein sequence ID" value="OPC78504.1"/>
    <property type="molecule type" value="Genomic_DNA"/>
</dbReference>
<dbReference type="OrthoDB" id="5189293at2"/>
<organism evidence="2 3">
    <name type="scientific">Embleya scabrispora</name>
    <dbReference type="NCBI Taxonomy" id="159449"/>
    <lineage>
        <taxon>Bacteria</taxon>
        <taxon>Bacillati</taxon>
        <taxon>Actinomycetota</taxon>
        <taxon>Actinomycetes</taxon>
        <taxon>Kitasatosporales</taxon>
        <taxon>Streptomycetaceae</taxon>
        <taxon>Embleya</taxon>
    </lineage>
</organism>
<evidence type="ECO:0000259" key="1">
    <source>
        <dbReference type="Pfam" id="PF25109"/>
    </source>
</evidence>
<dbReference type="SUPFAM" id="SSF56784">
    <property type="entry name" value="HAD-like"/>
    <property type="match status" value="1"/>
</dbReference>
<dbReference type="Pfam" id="PF25109">
    <property type="entry name" value="HAD_PNKP"/>
    <property type="match status" value="1"/>
</dbReference>
<dbReference type="InterPro" id="IPR036412">
    <property type="entry name" value="HAD-like_sf"/>
</dbReference>
<evidence type="ECO:0000313" key="3">
    <source>
        <dbReference type="Proteomes" id="UP000190037"/>
    </source>
</evidence>
<reference evidence="2 3" key="1">
    <citation type="submission" date="2017-03" db="EMBL/GenBank/DDBJ databases">
        <title>Draft genome sequence of Streptomyces scabrisporus NF3, endophyte isolated from Amphipterygium adstringens.</title>
        <authorList>
            <person name="Vazquez M."/>
            <person name="Ceapa C.D."/>
            <person name="Rodriguez Luna D."/>
            <person name="Sanchez Esquivel S."/>
        </authorList>
    </citation>
    <scope>NUCLEOTIDE SEQUENCE [LARGE SCALE GENOMIC DNA]</scope>
    <source>
        <strain evidence="2 3">NF3</strain>
    </source>
</reference>